<dbReference type="InterPro" id="IPR002347">
    <property type="entry name" value="SDR_fam"/>
</dbReference>
<dbReference type="GO" id="GO:0016020">
    <property type="term" value="C:membrane"/>
    <property type="evidence" value="ECO:0007669"/>
    <property type="project" value="TreeGrafter"/>
</dbReference>
<dbReference type="PRINTS" id="PR00080">
    <property type="entry name" value="SDRFAMILY"/>
</dbReference>
<dbReference type="RefSeq" id="WP_099067543.1">
    <property type="nucleotide sequence ID" value="NZ_LAHD01000021.1"/>
</dbReference>
<gene>
    <name evidence="4" type="ORF">VF08_09890</name>
</gene>
<dbReference type="PRINTS" id="PR00081">
    <property type="entry name" value="GDHRDH"/>
</dbReference>
<dbReference type="PIRSF" id="PIRSF000126">
    <property type="entry name" value="11-beta-HSD1"/>
    <property type="match status" value="1"/>
</dbReference>
<dbReference type="GeneID" id="57095083"/>
<dbReference type="InterPro" id="IPR036291">
    <property type="entry name" value="NAD(P)-bd_dom_sf"/>
</dbReference>
<dbReference type="EMBL" id="LAHD01000021">
    <property type="protein sequence ID" value="PHK04820.1"/>
    <property type="molecule type" value="Genomic_DNA"/>
</dbReference>
<dbReference type="PANTHER" id="PTHR44196">
    <property type="entry name" value="DEHYDROGENASE/REDUCTASE SDR FAMILY MEMBER 7B"/>
    <property type="match status" value="1"/>
</dbReference>
<comment type="similarity">
    <text evidence="1 3">Belongs to the short-chain dehydrogenases/reductases (SDR) family.</text>
</comment>
<dbReference type="CDD" id="cd05233">
    <property type="entry name" value="SDR_c"/>
    <property type="match status" value="1"/>
</dbReference>
<evidence type="ECO:0000256" key="3">
    <source>
        <dbReference type="RuleBase" id="RU000363"/>
    </source>
</evidence>
<keyword evidence="2" id="KW-0560">Oxidoreductase</keyword>
<dbReference type="Gene3D" id="3.40.50.720">
    <property type="entry name" value="NAD(P)-binding Rossmann-like Domain"/>
    <property type="match status" value="1"/>
</dbReference>
<proteinExistence type="inferred from homology"/>
<evidence type="ECO:0000313" key="5">
    <source>
        <dbReference type="Proteomes" id="UP000222310"/>
    </source>
</evidence>
<name>A0A9Q5ZE50_NOSLI</name>
<sequence>MNTTSKIQHQKTALITGAASGIGYQFTQIFARHNYNLVLVDKNEEKLTEIAEELPKKFNIFVKTFAKDLSIPTSPEEIFTELQQASIKIDVLINNAGFGTYGTFSETDLTTELKMLQVNIVSLTHLTKLFLKDMLEQDYGKILNVASAAAFQPGPLMAVYFATKAYVLSFSEAIANELEGTGVSVTVLCPGPTASQFQQTAAMEDSKIASVNRMMKTETVAKIGYRGLMTNKTVVIPGMRNKILTQSVRFTPRNLVTKVVRSMHELKKNK</sequence>
<comment type="caution">
    <text evidence="4">The sequence shown here is derived from an EMBL/GenBank/DDBJ whole genome shotgun (WGS) entry which is preliminary data.</text>
</comment>
<reference evidence="4 5" key="1">
    <citation type="submission" date="2015-02" db="EMBL/GenBank/DDBJ databases">
        <title>Nostoc linckia genome annotation.</title>
        <authorList>
            <person name="Zhou Z."/>
        </authorList>
    </citation>
    <scope>NUCLEOTIDE SEQUENCE [LARGE SCALE GENOMIC DNA]</scope>
    <source>
        <strain evidence="5">z8</strain>
    </source>
</reference>
<evidence type="ECO:0000313" key="4">
    <source>
        <dbReference type="EMBL" id="PHK04820.1"/>
    </source>
</evidence>
<dbReference type="GO" id="GO:0016491">
    <property type="term" value="F:oxidoreductase activity"/>
    <property type="evidence" value="ECO:0007669"/>
    <property type="project" value="UniProtKB-KW"/>
</dbReference>
<dbReference type="PANTHER" id="PTHR44196:SF2">
    <property type="entry name" value="SHORT-CHAIN DEHYDROGENASE-RELATED"/>
    <property type="match status" value="1"/>
</dbReference>
<protein>
    <submittedName>
        <fullName evidence="4">Short-chain dehydrogenase</fullName>
    </submittedName>
</protein>
<dbReference type="Proteomes" id="UP000222310">
    <property type="component" value="Unassembled WGS sequence"/>
</dbReference>
<dbReference type="AlphaFoldDB" id="A0A9Q5ZE50"/>
<dbReference type="SUPFAM" id="SSF51735">
    <property type="entry name" value="NAD(P)-binding Rossmann-fold domains"/>
    <property type="match status" value="1"/>
</dbReference>
<accession>A0A9Q5ZE50</accession>
<dbReference type="Pfam" id="PF00106">
    <property type="entry name" value="adh_short"/>
    <property type="match status" value="1"/>
</dbReference>
<organism evidence="4 5">
    <name type="scientific">Nostoc linckia z8</name>
    <dbReference type="NCBI Taxonomy" id="1628746"/>
    <lineage>
        <taxon>Bacteria</taxon>
        <taxon>Bacillati</taxon>
        <taxon>Cyanobacteriota</taxon>
        <taxon>Cyanophyceae</taxon>
        <taxon>Nostocales</taxon>
        <taxon>Nostocaceae</taxon>
        <taxon>Nostoc</taxon>
    </lineage>
</organism>
<evidence type="ECO:0000256" key="2">
    <source>
        <dbReference type="ARBA" id="ARBA00023002"/>
    </source>
</evidence>
<evidence type="ECO:0000256" key="1">
    <source>
        <dbReference type="ARBA" id="ARBA00006484"/>
    </source>
</evidence>